<evidence type="ECO:0000256" key="4">
    <source>
        <dbReference type="ARBA" id="ARBA00023163"/>
    </source>
</evidence>
<dbReference type="Gene3D" id="1.10.10.10">
    <property type="entry name" value="Winged helix-like DNA-binding domain superfamily/Winged helix DNA-binding domain"/>
    <property type="match status" value="1"/>
</dbReference>
<name>A0A511BPN8_9PROT</name>
<dbReference type="PANTHER" id="PTHR30419:SF8">
    <property type="entry name" value="NITROGEN ASSIMILATION TRANSCRIPTIONAL ACTIVATOR-RELATED"/>
    <property type="match status" value="1"/>
</dbReference>
<gene>
    <name evidence="6" type="ORF">SSA02_14690</name>
</gene>
<dbReference type="PROSITE" id="PS50931">
    <property type="entry name" value="HTH_LYSR"/>
    <property type="match status" value="1"/>
</dbReference>
<dbReference type="InterPro" id="IPR036388">
    <property type="entry name" value="WH-like_DNA-bd_sf"/>
</dbReference>
<comment type="similarity">
    <text evidence="1">Belongs to the LysR transcriptional regulatory family.</text>
</comment>
<keyword evidence="3" id="KW-0238">DNA-binding</keyword>
<dbReference type="InterPro" id="IPR000847">
    <property type="entry name" value="LysR_HTH_N"/>
</dbReference>
<dbReference type="SUPFAM" id="SSF53850">
    <property type="entry name" value="Periplasmic binding protein-like II"/>
    <property type="match status" value="1"/>
</dbReference>
<dbReference type="PANTHER" id="PTHR30419">
    <property type="entry name" value="HTH-TYPE TRANSCRIPTIONAL REGULATOR YBHD"/>
    <property type="match status" value="1"/>
</dbReference>
<reference evidence="6 7" key="1">
    <citation type="submission" date="2019-07" db="EMBL/GenBank/DDBJ databases">
        <title>Whole genome shotgun sequence of Swaminathania salitolerans NBRC 104436.</title>
        <authorList>
            <person name="Hosoyama A."/>
            <person name="Uohara A."/>
            <person name="Ohji S."/>
            <person name="Ichikawa N."/>
        </authorList>
    </citation>
    <scope>NUCLEOTIDE SEQUENCE [LARGE SCALE GENOMIC DNA]</scope>
    <source>
        <strain evidence="6 7">NBRC 104436</strain>
    </source>
</reference>
<accession>A0A511BPN8</accession>
<dbReference type="Proteomes" id="UP000321405">
    <property type="component" value="Unassembled WGS sequence"/>
</dbReference>
<dbReference type="InterPro" id="IPR050950">
    <property type="entry name" value="HTH-type_LysR_regulators"/>
</dbReference>
<evidence type="ECO:0000256" key="3">
    <source>
        <dbReference type="ARBA" id="ARBA00023125"/>
    </source>
</evidence>
<dbReference type="AlphaFoldDB" id="A0A511BPN8"/>
<feature type="domain" description="HTH lysR-type" evidence="5">
    <location>
        <begin position="12"/>
        <end position="69"/>
    </location>
</feature>
<evidence type="ECO:0000313" key="7">
    <source>
        <dbReference type="Proteomes" id="UP000321405"/>
    </source>
</evidence>
<dbReference type="Pfam" id="PF03466">
    <property type="entry name" value="LysR_substrate"/>
    <property type="match status" value="1"/>
</dbReference>
<dbReference type="GO" id="GO:0005829">
    <property type="term" value="C:cytosol"/>
    <property type="evidence" value="ECO:0007669"/>
    <property type="project" value="TreeGrafter"/>
</dbReference>
<dbReference type="Gene3D" id="3.40.190.290">
    <property type="match status" value="1"/>
</dbReference>
<proteinExistence type="inferred from homology"/>
<dbReference type="InterPro" id="IPR005119">
    <property type="entry name" value="LysR_subst-bd"/>
</dbReference>
<keyword evidence="4" id="KW-0804">Transcription</keyword>
<sequence length="319" mass="34620">MMMSTHALINRLKLRHLRLILELETTHTLHRAAERLNLSQPSVSKLLQEIEHALGAKLFERTSHGVTPTPSGMLAARHARLMLNDIENLQRDMAAMQEGLSGTVRIGSIVAAVPDLISPVLAEIAETRPGIGLSLTIDTSDALLIGLESGRLDFILGRPLGRYDPDALACRELGPEPLCVVTSTHNPLADKAALGLRDLSDQGWILQTEPSPMRRAIEAAFTAALLPLPAHPIEASSMFATIDLLLHSSLLAVIPCSVSRHYEKAGLIRRLPVAIPDFLGAYSLVSIRDRQLSPAANLVRTALEDAAIRIRNTTIQTSV</sequence>
<dbReference type="GO" id="GO:0003677">
    <property type="term" value="F:DNA binding"/>
    <property type="evidence" value="ECO:0007669"/>
    <property type="project" value="UniProtKB-KW"/>
</dbReference>
<evidence type="ECO:0000259" key="5">
    <source>
        <dbReference type="PROSITE" id="PS50931"/>
    </source>
</evidence>
<evidence type="ECO:0000256" key="1">
    <source>
        <dbReference type="ARBA" id="ARBA00009437"/>
    </source>
</evidence>
<dbReference type="OrthoDB" id="9806538at2"/>
<organism evidence="6 7">
    <name type="scientific">Swaminathania salitolerans</name>
    <dbReference type="NCBI Taxonomy" id="182838"/>
    <lineage>
        <taxon>Bacteria</taxon>
        <taxon>Pseudomonadati</taxon>
        <taxon>Pseudomonadota</taxon>
        <taxon>Alphaproteobacteria</taxon>
        <taxon>Acetobacterales</taxon>
        <taxon>Acetobacteraceae</taxon>
        <taxon>Swaminathania</taxon>
    </lineage>
</organism>
<dbReference type="SUPFAM" id="SSF46785">
    <property type="entry name" value="Winged helix' DNA-binding domain"/>
    <property type="match status" value="1"/>
</dbReference>
<dbReference type="GO" id="GO:0003700">
    <property type="term" value="F:DNA-binding transcription factor activity"/>
    <property type="evidence" value="ECO:0007669"/>
    <property type="project" value="InterPro"/>
</dbReference>
<dbReference type="InterPro" id="IPR036390">
    <property type="entry name" value="WH_DNA-bd_sf"/>
</dbReference>
<dbReference type="Pfam" id="PF00126">
    <property type="entry name" value="HTH_1"/>
    <property type="match status" value="1"/>
</dbReference>
<protein>
    <recommendedName>
        <fullName evidence="5">HTH lysR-type domain-containing protein</fullName>
    </recommendedName>
</protein>
<keyword evidence="7" id="KW-1185">Reference proteome</keyword>
<dbReference type="RefSeq" id="WP_147093346.1">
    <property type="nucleotide sequence ID" value="NZ_BJVC01000002.1"/>
</dbReference>
<keyword evidence="2" id="KW-0805">Transcription regulation</keyword>
<evidence type="ECO:0000313" key="6">
    <source>
        <dbReference type="EMBL" id="GEL02306.1"/>
    </source>
</evidence>
<dbReference type="PRINTS" id="PR00039">
    <property type="entry name" value="HTHLYSR"/>
</dbReference>
<evidence type="ECO:0000256" key="2">
    <source>
        <dbReference type="ARBA" id="ARBA00023015"/>
    </source>
</evidence>
<comment type="caution">
    <text evidence="6">The sequence shown here is derived from an EMBL/GenBank/DDBJ whole genome shotgun (WGS) entry which is preliminary data.</text>
</comment>
<dbReference type="EMBL" id="BJVC01000002">
    <property type="protein sequence ID" value="GEL02306.1"/>
    <property type="molecule type" value="Genomic_DNA"/>
</dbReference>